<reference evidence="3 4" key="1">
    <citation type="submission" date="2015-08" db="EMBL/GenBank/DDBJ databases">
        <title>Next Generation Sequencing and Analysis of the Genome of Puccinia sorghi L Schw, the Causal Agent of Maize Common Rust.</title>
        <authorList>
            <person name="Rochi L."/>
            <person name="Burguener G."/>
            <person name="Darino M."/>
            <person name="Turjanski A."/>
            <person name="Kreff E."/>
            <person name="Dieguez M.J."/>
            <person name="Sacco F."/>
        </authorList>
    </citation>
    <scope>NUCLEOTIDE SEQUENCE [LARGE SCALE GENOMIC DNA]</scope>
    <source>
        <strain evidence="3 4">RO10H11247</strain>
    </source>
</reference>
<dbReference type="OrthoDB" id="2499850at2759"/>
<evidence type="ECO:0008006" key="5">
    <source>
        <dbReference type="Google" id="ProtNLM"/>
    </source>
</evidence>
<dbReference type="SUPFAM" id="SSF53474">
    <property type="entry name" value="alpha/beta-Hydrolases"/>
    <property type="match status" value="1"/>
</dbReference>
<dbReference type="EMBL" id="LAVV01000943">
    <property type="protein sequence ID" value="KNZ63922.1"/>
    <property type="molecule type" value="Genomic_DNA"/>
</dbReference>
<proteinExistence type="predicted"/>
<dbReference type="AlphaFoldDB" id="A0A0L6VTI7"/>
<sequence length="627" mass="71218">MSLIFHAPALAVDVGITILHGFVGCCWLVVVYRMVSLGGQLALLSLPSTFPHYPSLSSASTATEYWLSLGAEIFFAISLLEVVFSLYCLYLIRRARAMPAVTPRPLEFMTDLIIYALGSGLQSEPSSSQGTSEHQKKEPDQDVGIPPSTHFIHKPLAFDDPKAIDFRDNHSIWFQSSRWDDIYRENHLEWLCAVLLNKSLTQVKEEDKHKSKEEAALPQLHKLVVAYEKRVGTRMPEGYNEYLGDKTIKLFIDPIRVTHRPLTLSYGFAWTSNEIIRQVLRFKGFKLKSCSNRKNALKYFIRIPAAWKNLPSDQRPPAILFIHGIGMGFLLYVTLIHYLAFSEWGNQRPVMIFVQPHISMEIFSPAYFLPPDEPQLVGDVKEAFDRMAIHETGVEILAHSNGTVVAGWIIKAFPKLVKRSCLLDPICFALWSVQLNLIYASEVFKLTVFFVSCFERSGKAIFLYSKPKTGLQKLLRFGMADELGIAFYTRRRFNWPDAVLWPHQVPGFRDPKRFVVLLAGKDDILNASRIRRYLLDAGMSDAFPMPPTDIPNSPQQHSRPLIQVEIDRQDSSPTRRNTRTRQRIGSGGIIFDPESAHGQTLLPGHPYLKTITGWLEGKGIRLKDHPK</sequence>
<evidence type="ECO:0000313" key="3">
    <source>
        <dbReference type="EMBL" id="KNZ63922.1"/>
    </source>
</evidence>
<keyword evidence="4" id="KW-1185">Reference proteome</keyword>
<dbReference type="PANTHER" id="PTHR37471">
    <property type="entry name" value="UNNAMED PRODUCT"/>
    <property type="match status" value="1"/>
</dbReference>
<keyword evidence="2" id="KW-0472">Membrane</keyword>
<feature type="transmembrane region" description="Helical" evidence="2">
    <location>
        <begin position="318"/>
        <end position="341"/>
    </location>
</feature>
<feature type="region of interest" description="Disordered" evidence="1">
    <location>
        <begin position="123"/>
        <end position="145"/>
    </location>
</feature>
<dbReference type="Gene3D" id="3.40.50.1820">
    <property type="entry name" value="alpha/beta hydrolase"/>
    <property type="match status" value="1"/>
</dbReference>
<accession>A0A0L6VTI7</accession>
<feature type="compositionally biased region" description="Polar residues" evidence="1">
    <location>
        <begin position="123"/>
        <end position="132"/>
    </location>
</feature>
<feature type="region of interest" description="Disordered" evidence="1">
    <location>
        <begin position="567"/>
        <end position="596"/>
    </location>
</feature>
<dbReference type="Proteomes" id="UP000037035">
    <property type="component" value="Unassembled WGS sequence"/>
</dbReference>
<feature type="transmembrane region" description="Helical" evidence="2">
    <location>
        <begin position="73"/>
        <end position="92"/>
    </location>
</feature>
<dbReference type="STRING" id="27349.A0A0L6VTI7"/>
<dbReference type="InterPro" id="IPR029058">
    <property type="entry name" value="AB_hydrolase_fold"/>
</dbReference>
<feature type="transmembrane region" description="Helical" evidence="2">
    <location>
        <begin position="12"/>
        <end position="35"/>
    </location>
</feature>
<evidence type="ECO:0000256" key="1">
    <source>
        <dbReference type="SAM" id="MobiDB-lite"/>
    </source>
</evidence>
<keyword evidence="2" id="KW-1133">Transmembrane helix</keyword>
<evidence type="ECO:0000256" key="2">
    <source>
        <dbReference type="SAM" id="Phobius"/>
    </source>
</evidence>
<comment type="caution">
    <text evidence="3">The sequence shown here is derived from an EMBL/GenBank/DDBJ whole genome shotgun (WGS) entry which is preliminary data.</text>
</comment>
<protein>
    <recommendedName>
        <fullName evidence="5">AB hydrolase-1 domain-containing protein</fullName>
    </recommendedName>
</protein>
<dbReference type="PANTHER" id="PTHR37471:SF1">
    <property type="entry name" value="AB HYDROLASE-1 DOMAIN-CONTAINING PROTEIN"/>
    <property type="match status" value="1"/>
</dbReference>
<evidence type="ECO:0000313" key="4">
    <source>
        <dbReference type="Proteomes" id="UP000037035"/>
    </source>
</evidence>
<gene>
    <name evidence="3" type="ORF">VP01_1084g4</name>
</gene>
<dbReference type="VEuPathDB" id="FungiDB:VP01_1084g4"/>
<name>A0A0L6VTI7_9BASI</name>
<organism evidence="3 4">
    <name type="scientific">Puccinia sorghi</name>
    <dbReference type="NCBI Taxonomy" id="27349"/>
    <lineage>
        <taxon>Eukaryota</taxon>
        <taxon>Fungi</taxon>
        <taxon>Dikarya</taxon>
        <taxon>Basidiomycota</taxon>
        <taxon>Pucciniomycotina</taxon>
        <taxon>Pucciniomycetes</taxon>
        <taxon>Pucciniales</taxon>
        <taxon>Pucciniaceae</taxon>
        <taxon>Puccinia</taxon>
    </lineage>
</organism>
<keyword evidence="2" id="KW-0812">Transmembrane</keyword>